<sequence length="129" mass="14496">MSIFQFSQCWRRRHPKQSGPCPCLSKGIGSRAWTNWQTNQSIMGCDGDSGLGAHTEEHDELFPGIQIEAGTDAPQTPVKVTPDDTPWLLRKKQESVNVTTNLLRHKAQMSAAFRVVVVGRQWLHTGWVK</sequence>
<dbReference type="Proteomes" id="UP001054945">
    <property type="component" value="Unassembled WGS sequence"/>
</dbReference>
<keyword evidence="2" id="KW-1185">Reference proteome</keyword>
<evidence type="ECO:0000313" key="2">
    <source>
        <dbReference type="Proteomes" id="UP001054945"/>
    </source>
</evidence>
<name>A0AAV4R5Y5_CAEEX</name>
<proteinExistence type="predicted"/>
<dbReference type="AlphaFoldDB" id="A0AAV4R5Y5"/>
<gene>
    <name evidence="1" type="ORF">CEXT_326791</name>
</gene>
<accession>A0AAV4R5Y5</accession>
<organism evidence="1 2">
    <name type="scientific">Caerostris extrusa</name>
    <name type="common">Bark spider</name>
    <name type="synonym">Caerostris bankana</name>
    <dbReference type="NCBI Taxonomy" id="172846"/>
    <lineage>
        <taxon>Eukaryota</taxon>
        <taxon>Metazoa</taxon>
        <taxon>Ecdysozoa</taxon>
        <taxon>Arthropoda</taxon>
        <taxon>Chelicerata</taxon>
        <taxon>Arachnida</taxon>
        <taxon>Araneae</taxon>
        <taxon>Araneomorphae</taxon>
        <taxon>Entelegynae</taxon>
        <taxon>Araneoidea</taxon>
        <taxon>Araneidae</taxon>
        <taxon>Caerostris</taxon>
    </lineage>
</organism>
<dbReference type="EMBL" id="BPLR01007283">
    <property type="protein sequence ID" value="GIY15797.1"/>
    <property type="molecule type" value="Genomic_DNA"/>
</dbReference>
<comment type="caution">
    <text evidence="1">The sequence shown here is derived from an EMBL/GenBank/DDBJ whole genome shotgun (WGS) entry which is preliminary data.</text>
</comment>
<evidence type="ECO:0000313" key="1">
    <source>
        <dbReference type="EMBL" id="GIY15797.1"/>
    </source>
</evidence>
<protein>
    <submittedName>
        <fullName evidence="1">Uncharacterized protein</fullName>
    </submittedName>
</protein>
<reference evidence="1 2" key="1">
    <citation type="submission" date="2021-06" db="EMBL/GenBank/DDBJ databases">
        <title>Caerostris extrusa draft genome.</title>
        <authorList>
            <person name="Kono N."/>
            <person name="Arakawa K."/>
        </authorList>
    </citation>
    <scope>NUCLEOTIDE SEQUENCE [LARGE SCALE GENOMIC DNA]</scope>
</reference>